<dbReference type="Gene3D" id="2.60.120.10">
    <property type="entry name" value="Jelly Rolls"/>
    <property type="match status" value="1"/>
</dbReference>
<dbReference type="SMART" id="SM00419">
    <property type="entry name" value="HTH_CRP"/>
    <property type="match status" value="1"/>
</dbReference>
<dbReference type="GO" id="GO:0003677">
    <property type="term" value="F:DNA binding"/>
    <property type="evidence" value="ECO:0007669"/>
    <property type="project" value="UniProtKB-KW"/>
</dbReference>
<keyword evidence="3" id="KW-0804">Transcription</keyword>
<reference evidence="5 6" key="1">
    <citation type="journal article" date="2019" name="Front. Microbiol.">
        <title>Genomes of Neutrophilic Sulfur-Oxidizing Chemolithoautotrophs Representing 9 Proteobacterial Species From 8 Genera.</title>
        <authorList>
            <person name="Watanabe T."/>
            <person name="Kojima H."/>
            <person name="Umezawa K."/>
            <person name="Hori C."/>
            <person name="Takasuka T.E."/>
            <person name="Kato Y."/>
            <person name="Fukui M."/>
        </authorList>
    </citation>
    <scope>NUCLEOTIDE SEQUENCE [LARGE SCALE GENOMIC DNA]</scope>
    <source>
        <strain evidence="5 6">TTN</strain>
    </source>
</reference>
<dbReference type="AlphaFoldDB" id="A0A401JCJ9"/>
<proteinExistence type="predicted"/>
<keyword evidence="2" id="KW-0238">DNA-binding</keyword>
<evidence type="ECO:0000256" key="2">
    <source>
        <dbReference type="ARBA" id="ARBA00023125"/>
    </source>
</evidence>
<evidence type="ECO:0000313" key="6">
    <source>
        <dbReference type="Proteomes" id="UP000286806"/>
    </source>
</evidence>
<sequence>MDTPQSPNQNHLLAGLPTAEFEHIAPHLELVAMPLGEILYESGSQLKYVYFPTTAIVSLHYVTESGASSEIAGVGNEGVLGISLFMGGNTTTGRAIVSTGGYAYRLKTRVLMEEYNRVGGRRAGAMQHMLLRYTQALITQVSQTAVCNRHHTVEQQLCRWLLLTLDHMPSNELTMTQELIASMIGVRREGITEAAGHLQQAGLIRYRRGHITVLDRSGLESRVCECYAVVKNEFDRLLPRVRNQAIDSAIHPNPSPRLRAVKARKKMERIRFYEGVNNFV</sequence>
<comment type="caution">
    <text evidence="5">The sequence shown here is derived from an EMBL/GenBank/DDBJ whole genome shotgun (WGS) entry which is preliminary data.</text>
</comment>
<gene>
    <name evidence="5" type="ORF">SFMTTN_1136</name>
</gene>
<name>A0A401JCJ9_9PROT</name>
<evidence type="ECO:0000256" key="1">
    <source>
        <dbReference type="ARBA" id="ARBA00023015"/>
    </source>
</evidence>
<keyword evidence="6" id="KW-1185">Reference proteome</keyword>
<evidence type="ECO:0000313" key="5">
    <source>
        <dbReference type="EMBL" id="GBL45329.1"/>
    </source>
</evidence>
<evidence type="ECO:0000259" key="4">
    <source>
        <dbReference type="PROSITE" id="PS51063"/>
    </source>
</evidence>
<dbReference type="InterPro" id="IPR036388">
    <property type="entry name" value="WH-like_DNA-bd_sf"/>
</dbReference>
<dbReference type="InterPro" id="IPR036390">
    <property type="entry name" value="WH_DNA-bd_sf"/>
</dbReference>
<dbReference type="InterPro" id="IPR014710">
    <property type="entry name" value="RmlC-like_jellyroll"/>
</dbReference>
<evidence type="ECO:0000256" key="3">
    <source>
        <dbReference type="ARBA" id="ARBA00023163"/>
    </source>
</evidence>
<dbReference type="Proteomes" id="UP000286806">
    <property type="component" value="Unassembled WGS sequence"/>
</dbReference>
<dbReference type="OrthoDB" id="8969464at2"/>
<dbReference type="PROSITE" id="PS51063">
    <property type="entry name" value="HTH_CRP_2"/>
    <property type="match status" value="1"/>
</dbReference>
<dbReference type="InterPro" id="IPR050397">
    <property type="entry name" value="Env_Response_Regulators"/>
</dbReference>
<dbReference type="InterPro" id="IPR018490">
    <property type="entry name" value="cNMP-bd_dom_sf"/>
</dbReference>
<dbReference type="Gene3D" id="1.10.10.10">
    <property type="entry name" value="Winged helix-like DNA-binding domain superfamily/Winged helix DNA-binding domain"/>
    <property type="match status" value="1"/>
</dbReference>
<protein>
    <submittedName>
        <fullName evidence="5">cAMP-binding protein</fullName>
    </submittedName>
</protein>
<dbReference type="Pfam" id="PF13545">
    <property type="entry name" value="HTH_Crp_2"/>
    <property type="match status" value="1"/>
</dbReference>
<dbReference type="InterPro" id="IPR012318">
    <property type="entry name" value="HTH_CRP"/>
</dbReference>
<dbReference type="PANTHER" id="PTHR24567">
    <property type="entry name" value="CRP FAMILY TRANSCRIPTIONAL REGULATORY PROTEIN"/>
    <property type="match status" value="1"/>
</dbReference>
<dbReference type="EMBL" id="BGOW01000009">
    <property type="protein sequence ID" value="GBL45329.1"/>
    <property type="molecule type" value="Genomic_DNA"/>
</dbReference>
<dbReference type="PANTHER" id="PTHR24567:SF74">
    <property type="entry name" value="HTH-TYPE TRANSCRIPTIONAL REGULATOR ARCR"/>
    <property type="match status" value="1"/>
</dbReference>
<dbReference type="RefSeq" id="WP_124704155.1">
    <property type="nucleotide sequence ID" value="NZ_BGOW01000009.1"/>
</dbReference>
<dbReference type="SUPFAM" id="SSF46785">
    <property type="entry name" value="Winged helix' DNA-binding domain"/>
    <property type="match status" value="1"/>
</dbReference>
<feature type="domain" description="HTH crp-type" evidence="4">
    <location>
        <begin position="151"/>
        <end position="217"/>
    </location>
</feature>
<dbReference type="GO" id="GO:0003700">
    <property type="term" value="F:DNA-binding transcription factor activity"/>
    <property type="evidence" value="ECO:0007669"/>
    <property type="project" value="TreeGrafter"/>
</dbReference>
<dbReference type="GO" id="GO:0005829">
    <property type="term" value="C:cytosol"/>
    <property type="evidence" value="ECO:0007669"/>
    <property type="project" value="TreeGrafter"/>
</dbReference>
<keyword evidence="1" id="KW-0805">Transcription regulation</keyword>
<dbReference type="SUPFAM" id="SSF51206">
    <property type="entry name" value="cAMP-binding domain-like"/>
    <property type="match status" value="1"/>
</dbReference>
<accession>A0A401JCJ9</accession>
<organism evidence="5 6">
    <name type="scientific">Sulfuriferula multivorans</name>
    <dbReference type="NCBI Taxonomy" id="1559896"/>
    <lineage>
        <taxon>Bacteria</taxon>
        <taxon>Pseudomonadati</taxon>
        <taxon>Pseudomonadota</taxon>
        <taxon>Betaproteobacteria</taxon>
        <taxon>Nitrosomonadales</taxon>
        <taxon>Sulfuricellaceae</taxon>
        <taxon>Sulfuriferula</taxon>
    </lineage>
</organism>